<evidence type="ECO:0000259" key="1">
    <source>
        <dbReference type="Pfam" id="PF02464"/>
    </source>
</evidence>
<comment type="caution">
    <text evidence="2">The sequence shown here is derived from an EMBL/GenBank/DDBJ whole genome shotgun (WGS) entry which is preliminary data.</text>
</comment>
<protein>
    <submittedName>
        <fullName evidence="2">Competence-damage inducible protein CinA</fullName>
    </submittedName>
</protein>
<reference evidence="2 3" key="1">
    <citation type="submission" date="2015-11" db="EMBL/GenBank/DDBJ databases">
        <title>Genomic analysis of 38 Legionella species identifies large and diverse effector repertoires.</title>
        <authorList>
            <person name="Burstein D."/>
            <person name="Amaro F."/>
            <person name="Zusman T."/>
            <person name="Lifshitz Z."/>
            <person name="Cohen O."/>
            <person name="Gilbert J.A."/>
            <person name="Pupko T."/>
            <person name="Shuman H.A."/>
            <person name="Segal G."/>
        </authorList>
    </citation>
    <scope>NUCLEOTIDE SEQUENCE [LARGE SCALE GENOMIC DNA]</scope>
    <source>
        <strain evidence="2 3">ATCC 49504</strain>
    </source>
</reference>
<dbReference type="Gene3D" id="3.90.950.20">
    <property type="entry name" value="CinA-like"/>
    <property type="match status" value="1"/>
</dbReference>
<evidence type="ECO:0000313" key="2">
    <source>
        <dbReference type="EMBL" id="KTC94749.1"/>
    </source>
</evidence>
<keyword evidence="3" id="KW-1185">Reference proteome</keyword>
<dbReference type="RefSeq" id="WP_028387432.1">
    <property type="nucleotide sequence ID" value="NZ_CAAAHN010000017.1"/>
</dbReference>
<dbReference type="AlphaFoldDB" id="A0A0W0TGY1"/>
<dbReference type="STRING" id="45065.Lgee_2277"/>
<proteinExistence type="predicted"/>
<accession>A0A0W0TGY1</accession>
<dbReference type="InterPro" id="IPR036653">
    <property type="entry name" value="CinA-like_C"/>
</dbReference>
<dbReference type="Proteomes" id="UP000054785">
    <property type="component" value="Unassembled WGS sequence"/>
</dbReference>
<feature type="domain" description="CinA C-terminal" evidence="1">
    <location>
        <begin position="10"/>
        <end position="153"/>
    </location>
</feature>
<evidence type="ECO:0000313" key="3">
    <source>
        <dbReference type="Proteomes" id="UP000054785"/>
    </source>
</evidence>
<dbReference type="OrthoDB" id="9801454at2"/>
<dbReference type="EMBL" id="LNYC01000080">
    <property type="protein sequence ID" value="KTC94749.1"/>
    <property type="molecule type" value="Genomic_DNA"/>
</dbReference>
<dbReference type="Pfam" id="PF02464">
    <property type="entry name" value="CinA"/>
    <property type="match status" value="1"/>
</dbReference>
<name>A0A0W0TGY1_9GAMM</name>
<organism evidence="2 3">
    <name type="scientific">Legionella geestiana</name>
    <dbReference type="NCBI Taxonomy" id="45065"/>
    <lineage>
        <taxon>Bacteria</taxon>
        <taxon>Pseudomonadati</taxon>
        <taxon>Pseudomonadota</taxon>
        <taxon>Gammaproteobacteria</taxon>
        <taxon>Legionellales</taxon>
        <taxon>Legionellaceae</taxon>
        <taxon>Legionella</taxon>
    </lineage>
</organism>
<dbReference type="InterPro" id="IPR008136">
    <property type="entry name" value="CinA_C"/>
</dbReference>
<gene>
    <name evidence="2" type="primary">cinA_2</name>
    <name evidence="2" type="ORF">Lgee_2277</name>
</gene>
<dbReference type="NCBIfam" id="TIGR00199">
    <property type="entry name" value="PncC_domain"/>
    <property type="match status" value="1"/>
</dbReference>
<sequence>MKTLSDDVQRLSLALGARKWQMATAESCTGGMLAGFLTALAGSSAWFERGFVTYSNAAKEELLGVPHALITQHGAVSEAVALAMAEGALHHSHAQMAVSVTGIAGPDGGTPQKPVGTVWLAFAGNGMAPEARCYHFTGNREEVRLQTCQAAVSGCIARLLDMSA</sequence>
<dbReference type="SUPFAM" id="SSF142433">
    <property type="entry name" value="CinA-like"/>
    <property type="match status" value="1"/>
</dbReference>
<dbReference type="PATRIC" id="fig|45065.4.peg.2474"/>